<keyword evidence="2" id="KW-1185">Reference proteome</keyword>
<name>A0AAV5P0Z3_9VIBR</name>
<comment type="caution">
    <text evidence="1">The sequence shown here is derived from an EMBL/GenBank/DDBJ whole genome shotgun (WGS) entry which is preliminary data.</text>
</comment>
<dbReference type="AlphaFoldDB" id="A0AAV5P0Z3"/>
<reference evidence="2" key="1">
    <citation type="journal article" date="2019" name="Int. J. Syst. Evol. Microbiol.">
        <title>The Global Catalogue of Microorganisms (GCM) 10K type strain sequencing project: providing services to taxonomists for standard genome sequencing and annotation.</title>
        <authorList>
            <consortium name="The Broad Institute Genomics Platform"/>
            <consortium name="The Broad Institute Genome Sequencing Center for Infectious Disease"/>
            <person name="Wu L."/>
            <person name="Ma J."/>
        </authorList>
    </citation>
    <scope>NUCLEOTIDE SEQUENCE [LARGE SCALE GENOMIC DNA]</scope>
    <source>
        <strain evidence="2">NBRC 15640</strain>
    </source>
</reference>
<protein>
    <recommendedName>
        <fullName evidence="3">DUF1127 domain-containing protein</fullName>
    </recommendedName>
</protein>
<dbReference type="Proteomes" id="UP001156690">
    <property type="component" value="Unassembled WGS sequence"/>
</dbReference>
<dbReference type="EMBL" id="BSNX01000075">
    <property type="protein sequence ID" value="GLQ76219.1"/>
    <property type="molecule type" value="Genomic_DNA"/>
</dbReference>
<gene>
    <name evidence="1" type="ORF">GCM10007932_55820</name>
</gene>
<dbReference type="RefSeq" id="WP_126609707.1">
    <property type="nucleotide sequence ID" value="NZ_AP025145.1"/>
</dbReference>
<sequence length="83" mass="9743">MSQSIYIHLAFWLVKAELKREERDWKKKVRQQYAEIPHRSQHMLKDIGMNHEGVAAIPSASPKTIAKRRILTLKRLVSLKLSH</sequence>
<evidence type="ECO:0008006" key="3">
    <source>
        <dbReference type="Google" id="ProtNLM"/>
    </source>
</evidence>
<accession>A0AAV5P0Z3</accession>
<organism evidence="1 2">
    <name type="scientific">Vibrio penaeicida</name>
    <dbReference type="NCBI Taxonomy" id="104609"/>
    <lineage>
        <taxon>Bacteria</taxon>
        <taxon>Pseudomonadati</taxon>
        <taxon>Pseudomonadota</taxon>
        <taxon>Gammaproteobacteria</taxon>
        <taxon>Vibrionales</taxon>
        <taxon>Vibrionaceae</taxon>
        <taxon>Vibrio</taxon>
    </lineage>
</organism>
<evidence type="ECO:0000313" key="2">
    <source>
        <dbReference type="Proteomes" id="UP001156690"/>
    </source>
</evidence>
<evidence type="ECO:0000313" key="1">
    <source>
        <dbReference type="EMBL" id="GLQ76219.1"/>
    </source>
</evidence>
<proteinExistence type="predicted"/>